<dbReference type="RefSeq" id="WP_345098913.1">
    <property type="nucleotide sequence ID" value="NZ_BAABGS010000020.1"/>
</dbReference>
<organism evidence="4 5">
    <name type="scientific">Chelativorans composti</name>
    <dbReference type="NCBI Taxonomy" id="768533"/>
    <lineage>
        <taxon>Bacteria</taxon>
        <taxon>Pseudomonadati</taxon>
        <taxon>Pseudomonadota</taxon>
        <taxon>Alphaproteobacteria</taxon>
        <taxon>Hyphomicrobiales</taxon>
        <taxon>Phyllobacteriaceae</taxon>
        <taxon>Chelativorans</taxon>
    </lineage>
</organism>
<keyword evidence="5" id="KW-1185">Reference proteome</keyword>
<feature type="domain" description="PRC-barrel" evidence="3">
    <location>
        <begin position="235"/>
        <end position="316"/>
    </location>
</feature>
<feature type="region of interest" description="Disordered" evidence="1">
    <location>
        <begin position="133"/>
        <end position="222"/>
    </location>
</feature>
<protein>
    <submittedName>
        <fullName evidence="4">PRC-barrel domain-containing protein</fullName>
    </submittedName>
</protein>
<dbReference type="Proteomes" id="UP001597373">
    <property type="component" value="Unassembled WGS sequence"/>
</dbReference>
<dbReference type="PANTHER" id="PTHR36505:SF1">
    <property type="entry name" value="BLR1072 PROTEIN"/>
    <property type="match status" value="1"/>
</dbReference>
<feature type="chain" id="PRO_5045419320" evidence="2">
    <location>
        <begin position="22"/>
        <end position="339"/>
    </location>
</feature>
<gene>
    <name evidence="4" type="ORF">ACFSMZ_07845</name>
</gene>
<proteinExistence type="predicted"/>
<feature type="compositionally biased region" description="Low complexity" evidence="1">
    <location>
        <begin position="183"/>
        <end position="217"/>
    </location>
</feature>
<evidence type="ECO:0000259" key="3">
    <source>
        <dbReference type="Pfam" id="PF05239"/>
    </source>
</evidence>
<dbReference type="Gene3D" id="2.30.30.240">
    <property type="entry name" value="PRC-barrel domain"/>
    <property type="match status" value="2"/>
</dbReference>
<feature type="signal peptide" evidence="2">
    <location>
        <begin position="1"/>
        <end position="21"/>
    </location>
</feature>
<accession>A0ABW5DFH7</accession>
<evidence type="ECO:0000256" key="2">
    <source>
        <dbReference type="SAM" id="SignalP"/>
    </source>
</evidence>
<keyword evidence="2" id="KW-0732">Signal</keyword>
<dbReference type="Pfam" id="PF05239">
    <property type="entry name" value="PRC"/>
    <property type="match status" value="2"/>
</dbReference>
<dbReference type="PANTHER" id="PTHR36505">
    <property type="entry name" value="BLR1072 PROTEIN"/>
    <property type="match status" value="1"/>
</dbReference>
<feature type="domain" description="PRC-barrel" evidence="3">
    <location>
        <begin position="48"/>
        <end position="128"/>
    </location>
</feature>
<evidence type="ECO:0000313" key="5">
    <source>
        <dbReference type="Proteomes" id="UP001597373"/>
    </source>
</evidence>
<comment type="caution">
    <text evidence="4">The sequence shown here is derived from an EMBL/GenBank/DDBJ whole genome shotgun (WGS) entry which is preliminary data.</text>
</comment>
<dbReference type="EMBL" id="JBHUIR010000021">
    <property type="protein sequence ID" value="MFD2259677.1"/>
    <property type="molecule type" value="Genomic_DNA"/>
</dbReference>
<dbReference type="InterPro" id="IPR027275">
    <property type="entry name" value="PRC-brl_dom"/>
</dbReference>
<evidence type="ECO:0000256" key="1">
    <source>
        <dbReference type="SAM" id="MobiDB-lite"/>
    </source>
</evidence>
<dbReference type="InterPro" id="IPR011033">
    <property type="entry name" value="PRC_barrel-like_sf"/>
</dbReference>
<reference evidence="5" key="1">
    <citation type="journal article" date="2019" name="Int. J. Syst. Evol. Microbiol.">
        <title>The Global Catalogue of Microorganisms (GCM) 10K type strain sequencing project: providing services to taxonomists for standard genome sequencing and annotation.</title>
        <authorList>
            <consortium name="The Broad Institute Genomics Platform"/>
            <consortium name="The Broad Institute Genome Sequencing Center for Infectious Disease"/>
            <person name="Wu L."/>
            <person name="Ma J."/>
        </authorList>
    </citation>
    <scope>NUCLEOTIDE SEQUENCE [LARGE SCALE GENOMIC DNA]</scope>
    <source>
        <strain evidence="5">KCTC 23707</strain>
    </source>
</reference>
<dbReference type="SUPFAM" id="SSF50346">
    <property type="entry name" value="PRC-barrel domain"/>
    <property type="match status" value="2"/>
</dbReference>
<evidence type="ECO:0000313" key="4">
    <source>
        <dbReference type="EMBL" id="MFD2259677.1"/>
    </source>
</evidence>
<sequence>MIRKLLATTAITAFLAGGALAQTTTPPVGDAPAATGTERPMVVHADGHLATNLMGQNVYNSTGDDAENIGEVVDLVIGEQGNVDAVVVGVGGFLGIGQKDVALEYDLVEWDEQSDGTVRVVVPTTKEALETQEAFDRSAFKPMPADAQVGKTTPVTKSDLDTTASDTTDRPAAEADTNTAMSDTPSAADAPAASDAPPAVAVAPSTDPTTTSATSNSDDARVTAVDRSTLSEVPEDQISADTLIGTTVYGMNDENIGEINDVILSGEGNVDAVIVDVGGFLGIGEKSVAVSMENLKFLADEDGDRYLYTQFTKDQLEAQPEYDEASYANERDRMLLNVQ</sequence>
<name>A0ABW5DFH7_9HYPH</name>